<sequence length="293" mass="32480">MKKQFSEFSQIGIGILLASLGLKMFLLPNGFLDGGVTGIAILLSELYNLNISIILVAVSFPFLIMSWFTLSRRITIKSIFAILLLAIMVHFENFTSVTDDKLLISIFGGLLLGAGIGLSIKNGAVLDGSEILGIFVNKKFGFSIGKVVLFFNLILFSITAIAISIETAMYSTLTFLVTAKIIDLIIEGFEDYVGLMIVSDKSEIIEKELVRVIKTGTTLYRGSKGFGKRGARNESDIIHTVINRIDIRRTYNLIDGIDKNSFIIEFDVNNIKGGIIKEYWNKENMKGLLPSWE</sequence>
<dbReference type="InterPro" id="IPR003740">
    <property type="entry name" value="YitT"/>
</dbReference>
<organism evidence="8 9">
    <name type="scientific">Sediminicola arcticus</name>
    <dbReference type="NCBI Taxonomy" id="1574308"/>
    <lineage>
        <taxon>Bacteria</taxon>
        <taxon>Pseudomonadati</taxon>
        <taxon>Bacteroidota</taxon>
        <taxon>Flavobacteriia</taxon>
        <taxon>Flavobacteriales</taxon>
        <taxon>Flavobacteriaceae</taxon>
        <taxon>Sediminicola</taxon>
    </lineage>
</organism>
<dbReference type="RefSeq" id="WP_354614116.1">
    <property type="nucleotide sequence ID" value="NZ_JBEXAE010000001.1"/>
</dbReference>
<dbReference type="PIRSF" id="PIRSF006483">
    <property type="entry name" value="Membrane_protein_YitT"/>
    <property type="match status" value="1"/>
</dbReference>
<feature type="transmembrane region" description="Helical" evidence="6">
    <location>
        <begin position="140"/>
        <end position="163"/>
    </location>
</feature>
<gene>
    <name evidence="8" type="ORF">ABXZ36_03660</name>
</gene>
<evidence type="ECO:0000256" key="3">
    <source>
        <dbReference type="ARBA" id="ARBA00022692"/>
    </source>
</evidence>
<reference evidence="8 9" key="1">
    <citation type="submission" date="2024-07" db="EMBL/GenBank/DDBJ databases">
        <title>The genome sequence of type strain Sediminicola arcticus GDMCC 1.2805.</title>
        <authorList>
            <person name="Liu Y."/>
        </authorList>
    </citation>
    <scope>NUCLEOTIDE SEQUENCE [LARGE SCALE GENOMIC DNA]</scope>
    <source>
        <strain evidence="8 9">GDMCC 1.2805</strain>
    </source>
</reference>
<comment type="caution">
    <text evidence="8">The sequence shown here is derived from an EMBL/GenBank/DDBJ whole genome shotgun (WGS) entry which is preliminary data.</text>
</comment>
<accession>A0ABV2SRF7</accession>
<feature type="transmembrane region" description="Helical" evidence="6">
    <location>
        <begin position="74"/>
        <end position="91"/>
    </location>
</feature>
<feature type="transmembrane region" description="Helical" evidence="6">
    <location>
        <begin position="103"/>
        <end position="120"/>
    </location>
</feature>
<evidence type="ECO:0000313" key="9">
    <source>
        <dbReference type="Proteomes" id="UP001549799"/>
    </source>
</evidence>
<evidence type="ECO:0000256" key="1">
    <source>
        <dbReference type="ARBA" id="ARBA00004651"/>
    </source>
</evidence>
<dbReference type="Gene3D" id="3.30.70.120">
    <property type="match status" value="1"/>
</dbReference>
<evidence type="ECO:0000256" key="6">
    <source>
        <dbReference type="SAM" id="Phobius"/>
    </source>
</evidence>
<evidence type="ECO:0000256" key="5">
    <source>
        <dbReference type="ARBA" id="ARBA00023136"/>
    </source>
</evidence>
<evidence type="ECO:0000313" key="8">
    <source>
        <dbReference type="EMBL" id="MET6989742.1"/>
    </source>
</evidence>
<dbReference type="InterPro" id="IPR051461">
    <property type="entry name" value="UPF0750_membrane"/>
</dbReference>
<keyword evidence="5 6" id="KW-0472">Membrane</keyword>
<evidence type="ECO:0000256" key="2">
    <source>
        <dbReference type="ARBA" id="ARBA00022475"/>
    </source>
</evidence>
<dbReference type="Pfam" id="PF02588">
    <property type="entry name" value="YitT_membrane"/>
    <property type="match status" value="1"/>
</dbReference>
<feature type="transmembrane region" description="Helical" evidence="6">
    <location>
        <begin position="46"/>
        <end position="67"/>
    </location>
</feature>
<dbReference type="InterPro" id="IPR019264">
    <property type="entry name" value="DUF2179"/>
</dbReference>
<keyword evidence="2" id="KW-1003">Cell membrane</keyword>
<dbReference type="EMBL" id="JBEXAE010000001">
    <property type="protein sequence ID" value="MET6989742.1"/>
    <property type="molecule type" value="Genomic_DNA"/>
</dbReference>
<keyword evidence="9" id="KW-1185">Reference proteome</keyword>
<dbReference type="Pfam" id="PF10035">
    <property type="entry name" value="DUF2179"/>
    <property type="match status" value="1"/>
</dbReference>
<feature type="domain" description="DUF2179" evidence="7">
    <location>
        <begin position="216"/>
        <end position="273"/>
    </location>
</feature>
<name>A0ABV2SRF7_9FLAO</name>
<keyword evidence="3 6" id="KW-0812">Transmembrane</keyword>
<dbReference type="Proteomes" id="UP001549799">
    <property type="component" value="Unassembled WGS sequence"/>
</dbReference>
<comment type="subcellular location">
    <subcellularLocation>
        <location evidence="1">Cell membrane</location>
        <topology evidence="1">Multi-pass membrane protein</topology>
    </subcellularLocation>
</comment>
<dbReference type="InterPro" id="IPR015867">
    <property type="entry name" value="N-reg_PII/ATP_PRibTrfase_C"/>
</dbReference>
<evidence type="ECO:0000256" key="4">
    <source>
        <dbReference type="ARBA" id="ARBA00022989"/>
    </source>
</evidence>
<dbReference type="PANTHER" id="PTHR33545:SF3">
    <property type="entry name" value="UPF0750 MEMBRANE PROTEIN YQFU"/>
    <property type="match status" value="1"/>
</dbReference>
<evidence type="ECO:0000259" key="7">
    <source>
        <dbReference type="Pfam" id="PF10035"/>
    </source>
</evidence>
<keyword evidence="4 6" id="KW-1133">Transmembrane helix</keyword>
<dbReference type="CDD" id="cd16380">
    <property type="entry name" value="YitT_C"/>
    <property type="match status" value="1"/>
</dbReference>
<feature type="transmembrane region" description="Helical" evidence="6">
    <location>
        <begin position="7"/>
        <end position="26"/>
    </location>
</feature>
<proteinExistence type="predicted"/>
<dbReference type="PANTHER" id="PTHR33545">
    <property type="entry name" value="UPF0750 MEMBRANE PROTEIN YITT-RELATED"/>
    <property type="match status" value="1"/>
</dbReference>
<protein>
    <submittedName>
        <fullName evidence="8">YitT family protein</fullName>
    </submittedName>
</protein>